<dbReference type="STRING" id="153721.MYP_4141"/>
<name>A0A098LIU7_9BACT</name>
<dbReference type="eggNOG" id="COG5492">
    <property type="taxonomic scope" value="Bacteria"/>
</dbReference>
<sequence length="464" mass="48997">MKRLSSIFLAALLTVNFACKKDKDDSTVTPSNDVTLEGTINQSMTLDAGKKYILRGNVYVTAPAELTIPAGTVIMGDKVTKGALIIDRGAKIHATGTSSNPIIFTSGAPAGYKNYGDWGGIVILGKAPNNGGANVNIEGVSAQAGENGKHGGTDADDNSGEFQYVRVEFAGIALSPDNELNGLTFGSVGRSTKVDHVQVSFSGDDAFEWFGGTVNAKYLVAYRSWDDDFDTDNGFSGNVQYGIVVRDPSIADISLSNGFESDNNATGGPEAPLTAAQFSNITVLGPYAFKVKSVASASKKIYNYTFGDINGSYGQGAHLRRNTAQSIYNSVIIGFPTAVNFEKTNSGSKFSGNFLSRYKTLAAFSSGNGNDTTGFAANNRTLAGFNLADYFAGVVNQRIDSSSNVANIFELSNPNPLLKAGSPLLSGSKSVPAGLEQTSFVGAFDGSNNWMHGWTEFDPKNKAY</sequence>
<feature type="chain" id="PRO_5001937164" description="T9SS C-terminal target domain-containing protein" evidence="1">
    <location>
        <begin position="21"/>
        <end position="464"/>
    </location>
</feature>
<dbReference type="RefSeq" id="WP_045467494.1">
    <property type="nucleotide sequence ID" value="NZ_BBLT01000010.1"/>
</dbReference>
<dbReference type="EMBL" id="BBLT01000010">
    <property type="protein sequence ID" value="GAL86911.1"/>
    <property type="molecule type" value="Genomic_DNA"/>
</dbReference>
<accession>A0A098LIU7</accession>
<evidence type="ECO:0008006" key="4">
    <source>
        <dbReference type="Google" id="ProtNLM"/>
    </source>
</evidence>
<keyword evidence="1" id="KW-0732">Signal</keyword>
<organism evidence="2 3">
    <name type="scientific">Sporocytophaga myxococcoides</name>
    <dbReference type="NCBI Taxonomy" id="153721"/>
    <lineage>
        <taxon>Bacteria</taxon>
        <taxon>Pseudomonadati</taxon>
        <taxon>Bacteroidota</taxon>
        <taxon>Cytophagia</taxon>
        <taxon>Cytophagales</taxon>
        <taxon>Cytophagaceae</taxon>
        <taxon>Sporocytophaga</taxon>
    </lineage>
</organism>
<reference evidence="2 3" key="1">
    <citation type="submission" date="2014-09" db="EMBL/GenBank/DDBJ databases">
        <title>Sporocytophaga myxococcoides PG-01 genome sequencing.</title>
        <authorList>
            <person name="Liu L."/>
            <person name="Gao P.J."/>
            <person name="Chen G.J."/>
            <person name="Wang L.S."/>
        </authorList>
    </citation>
    <scope>NUCLEOTIDE SEQUENCE [LARGE SCALE GENOMIC DNA]</scope>
    <source>
        <strain evidence="2 3">PG-01</strain>
    </source>
</reference>
<dbReference type="AlphaFoldDB" id="A0A098LIU7"/>
<evidence type="ECO:0000256" key="1">
    <source>
        <dbReference type="SAM" id="SignalP"/>
    </source>
</evidence>
<feature type="signal peptide" evidence="1">
    <location>
        <begin position="1"/>
        <end position="20"/>
    </location>
</feature>
<evidence type="ECO:0000313" key="3">
    <source>
        <dbReference type="Proteomes" id="UP000030185"/>
    </source>
</evidence>
<proteinExistence type="predicted"/>
<dbReference type="OrthoDB" id="1521716at2"/>
<protein>
    <recommendedName>
        <fullName evidence="4">T9SS C-terminal target domain-containing protein</fullName>
    </recommendedName>
</protein>
<dbReference type="Proteomes" id="UP000030185">
    <property type="component" value="Unassembled WGS sequence"/>
</dbReference>
<evidence type="ECO:0000313" key="2">
    <source>
        <dbReference type="EMBL" id="GAL86911.1"/>
    </source>
</evidence>
<dbReference type="PANTHER" id="PTHR41339:SF1">
    <property type="entry name" value="SECRETED PROTEIN"/>
    <property type="match status" value="1"/>
</dbReference>
<comment type="caution">
    <text evidence="2">The sequence shown here is derived from an EMBL/GenBank/DDBJ whole genome shotgun (WGS) entry which is preliminary data.</text>
</comment>
<gene>
    <name evidence="2" type="ORF">MYP_4141</name>
</gene>
<keyword evidence="3" id="KW-1185">Reference proteome</keyword>
<dbReference type="PANTHER" id="PTHR41339">
    <property type="entry name" value="LIPL48"/>
    <property type="match status" value="1"/>
</dbReference>